<dbReference type="InterPro" id="IPR020845">
    <property type="entry name" value="AMP-binding_CS"/>
</dbReference>
<dbReference type="Gene3D" id="3.40.50.12780">
    <property type="entry name" value="N-terminal domain of ligase-like"/>
    <property type="match status" value="1"/>
</dbReference>
<dbReference type="GO" id="GO:0005737">
    <property type="term" value="C:cytoplasm"/>
    <property type="evidence" value="ECO:0007669"/>
    <property type="project" value="TreeGrafter"/>
</dbReference>
<dbReference type="GO" id="GO:0044550">
    <property type="term" value="P:secondary metabolite biosynthetic process"/>
    <property type="evidence" value="ECO:0007669"/>
    <property type="project" value="TreeGrafter"/>
</dbReference>
<evidence type="ECO:0000259" key="2">
    <source>
        <dbReference type="Pfam" id="PF00501"/>
    </source>
</evidence>
<accession>A0A7S2WPF9</accession>
<dbReference type="InterPro" id="IPR036736">
    <property type="entry name" value="ACP-like_sf"/>
</dbReference>
<dbReference type="EMBL" id="HBHK01021287">
    <property type="protein sequence ID" value="CAD9698394.1"/>
    <property type="molecule type" value="Transcribed_RNA"/>
</dbReference>
<dbReference type="Pfam" id="PF13193">
    <property type="entry name" value="AMP-binding_C"/>
    <property type="match status" value="1"/>
</dbReference>
<dbReference type="Gene3D" id="3.30.300.30">
    <property type="match status" value="1"/>
</dbReference>
<dbReference type="PROSITE" id="PS00455">
    <property type="entry name" value="AMP_BINDING"/>
    <property type="match status" value="1"/>
</dbReference>
<dbReference type="InterPro" id="IPR000873">
    <property type="entry name" value="AMP-dep_synth/lig_dom"/>
</dbReference>
<feature type="domain" description="AMP-dependent synthetase/ligase" evidence="2">
    <location>
        <begin position="278"/>
        <end position="595"/>
    </location>
</feature>
<evidence type="ECO:0008006" key="6">
    <source>
        <dbReference type="Google" id="ProtNLM"/>
    </source>
</evidence>
<organism evidence="5">
    <name type="scientific">Mucochytrium quahogii</name>
    <dbReference type="NCBI Taxonomy" id="96639"/>
    <lineage>
        <taxon>Eukaryota</taxon>
        <taxon>Sar</taxon>
        <taxon>Stramenopiles</taxon>
        <taxon>Bigyra</taxon>
        <taxon>Labyrinthulomycetes</taxon>
        <taxon>Thraustochytrida</taxon>
        <taxon>Thraustochytriidae</taxon>
        <taxon>Mucochytrium</taxon>
    </lineage>
</organism>
<feature type="region of interest" description="Disordered" evidence="1">
    <location>
        <begin position="1010"/>
        <end position="1035"/>
    </location>
</feature>
<dbReference type="Gene3D" id="3.40.50.1820">
    <property type="entry name" value="alpha/beta hydrolase"/>
    <property type="match status" value="1"/>
</dbReference>
<dbReference type="InterPro" id="IPR029058">
    <property type="entry name" value="AB_hydrolase_fold"/>
</dbReference>
<evidence type="ECO:0000259" key="3">
    <source>
        <dbReference type="Pfam" id="PF00975"/>
    </source>
</evidence>
<dbReference type="Gene3D" id="1.10.1200.10">
    <property type="entry name" value="ACP-like"/>
    <property type="match status" value="1"/>
</dbReference>
<evidence type="ECO:0000313" key="5">
    <source>
        <dbReference type="EMBL" id="CAD9698394.1"/>
    </source>
</evidence>
<feature type="domain" description="AMP-binding enzyme C-terminal" evidence="4">
    <location>
        <begin position="663"/>
        <end position="724"/>
    </location>
</feature>
<gene>
    <name evidence="5" type="ORF">QSP1433_LOCUS13561</name>
</gene>
<evidence type="ECO:0000259" key="4">
    <source>
        <dbReference type="Pfam" id="PF13193"/>
    </source>
</evidence>
<protein>
    <recommendedName>
        <fullName evidence="6">Carrier domain-containing protein</fullName>
    </recommendedName>
</protein>
<dbReference type="CDD" id="cd05930">
    <property type="entry name" value="A_NRPS"/>
    <property type="match status" value="1"/>
</dbReference>
<dbReference type="InterPro" id="IPR045851">
    <property type="entry name" value="AMP-bd_C_sf"/>
</dbReference>
<dbReference type="GO" id="GO:0043041">
    <property type="term" value="P:amino acid activation for nonribosomal peptide biosynthetic process"/>
    <property type="evidence" value="ECO:0007669"/>
    <property type="project" value="TreeGrafter"/>
</dbReference>
<reference evidence="5" key="1">
    <citation type="submission" date="2021-01" db="EMBL/GenBank/DDBJ databases">
        <authorList>
            <person name="Corre E."/>
            <person name="Pelletier E."/>
            <person name="Niang G."/>
            <person name="Scheremetjew M."/>
            <person name="Finn R."/>
            <person name="Kale V."/>
            <person name="Holt S."/>
            <person name="Cochrane G."/>
            <person name="Meng A."/>
            <person name="Brown T."/>
            <person name="Cohen L."/>
        </authorList>
    </citation>
    <scope>NUCLEOTIDE SEQUENCE</scope>
    <source>
        <strain evidence="5">NY070348D</strain>
    </source>
</reference>
<feature type="compositionally biased region" description="Polar residues" evidence="1">
    <location>
        <begin position="1022"/>
        <end position="1035"/>
    </location>
</feature>
<dbReference type="Pfam" id="PF00975">
    <property type="entry name" value="Thioesterase"/>
    <property type="match status" value="1"/>
</dbReference>
<evidence type="ECO:0000256" key="1">
    <source>
        <dbReference type="SAM" id="MobiDB-lite"/>
    </source>
</evidence>
<feature type="domain" description="Thioesterase" evidence="3">
    <location>
        <begin position="847"/>
        <end position="955"/>
    </location>
</feature>
<dbReference type="SUPFAM" id="SSF56801">
    <property type="entry name" value="Acetyl-CoA synthetase-like"/>
    <property type="match status" value="1"/>
</dbReference>
<dbReference type="GO" id="GO:0031177">
    <property type="term" value="F:phosphopantetheine binding"/>
    <property type="evidence" value="ECO:0007669"/>
    <property type="project" value="TreeGrafter"/>
</dbReference>
<proteinExistence type="predicted"/>
<dbReference type="AlphaFoldDB" id="A0A7S2WPF9"/>
<dbReference type="SUPFAM" id="SSF47336">
    <property type="entry name" value="ACP-like"/>
    <property type="match status" value="1"/>
</dbReference>
<dbReference type="PANTHER" id="PTHR45527">
    <property type="entry name" value="NONRIBOSOMAL PEPTIDE SYNTHETASE"/>
    <property type="match status" value="1"/>
</dbReference>
<dbReference type="Pfam" id="PF00501">
    <property type="entry name" value="AMP-binding"/>
    <property type="match status" value="1"/>
</dbReference>
<dbReference type="InterPro" id="IPR025110">
    <property type="entry name" value="AMP-bd_C"/>
</dbReference>
<name>A0A7S2WPF9_9STRA</name>
<dbReference type="SUPFAM" id="SSF53474">
    <property type="entry name" value="alpha/beta-Hydrolases"/>
    <property type="match status" value="1"/>
</dbReference>
<dbReference type="InterPro" id="IPR001031">
    <property type="entry name" value="Thioesterase"/>
</dbReference>
<sequence>METYLANAPTLELCGDLRRDVVCRDNDKQAVYRCALQVEPEESFSRAKVVFSWANALCALAGQNDIVIGFGGQVPVVINAVSDSTIEHVDRAISHAEKIVPGEWEPTGDVWQTEVHITGTNTTLASSVISLFMHDDEATIAYNSSLFVEETIAVLSDRFLHVFNTGVSSMPAAELERLITLSCEPESFRIRGEWDLSEVDGETVVSLFRSRVAQDPHKVAIVSADGSTRMTFEQLDKASDAVATKLIPLTAKARSSIESRNIELASGTVLETPLLAAVFKRSIGMVVAMLAAQKAGWGYVPIESTYPEDRVEYILKDSASTVILCDNGSVDAATRFSKLTNSQPIRTINVNEIQTSNDQQQLAFNCLPRSVMYVLYTSGSTGVPKGVALSQEAALTALMHSKESLGAGDSSGIMLQATTFVFDLSVAEIYCPLIFGSTMKLTPTNVMTNPEALKRALESEPKPTWIQSTPSLLKIMTSSGVLASARHNITHCVVCGELFRQDIALDAFKQIKQGSSALEGPYMYNAWGPTETALYGTAKKYTSIEEIESRLHLSIGTPLGYRGVFVVLPGTSQLAPLGAKGELCVSGPGLADGYLNRRDQNEKAFVTGVHPTQPDIVMYRCGDLVRWRADDGELEFFGRSDNQVKIRGFRIELGEVEASIAKYNHGKVQECAVLAKESPGGMILVAYVSPRDADKDLDYGSLPKYMHPAVVISMSELPKNQSGKVNRKALPEPSASCDNAQVDDASLSEVETQVLKIVRTCVGRSCVCLTDNYFLCGATSLTVVHLGKALKDAFPDVEFSNTFLFDSPSGAEISKHIKQVRLGEEPAASDDLSLVVPMFKSGGDAKNIFLFHPAGGVTYTYFDLIKNLVSQAAENGMSINIYAVQDPYLKDKHCKKYESIEEMCVDYWAAIKEVQSRGPFYLGGHSMGGLIATEVGVLAQAEGHMVSDIFLIDTAFSTAKVSKFANLKSGIFGGMGHEYLSMKAASHKEAGSKVRSKVYSVLKHFVPSNQPKQKTKTKSVVPPSQSSANLLKGAQGSQSIHAGQIVRMVNRHLDLIKKHGTPLGAQATGAETPPRGCIKGRVSLYTCLPEDQKNTNTEITGWRKVSSQFQAIHCADANHTTIQRGDNAILIAAHMVEQLSSN</sequence>
<dbReference type="InterPro" id="IPR042099">
    <property type="entry name" value="ANL_N_sf"/>
</dbReference>
<dbReference type="PANTHER" id="PTHR45527:SF1">
    <property type="entry name" value="FATTY ACID SYNTHASE"/>
    <property type="match status" value="1"/>
</dbReference>